<dbReference type="InterPro" id="IPR032519">
    <property type="entry name" value="YbgF_tri"/>
</dbReference>
<keyword evidence="1" id="KW-0574">Periplasm</keyword>
<dbReference type="HAMAP" id="MF_02066">
    <property type="entry name" value="CpoB"/>
    <property type="match status" value="1"/>
</dbReference>
<dbReference type="RefSeq" id="WP_035461375.1">
    <property type="nucleotide sequence ID" value="NZ_JBHLZN010000001.1"/>
</dbReference>
<comment type="function">
    <text evidence="1">Mediates coordination of peptidoglycan synthesis and outer membrane constriction during cell division.</text>
</comment>
<dbReference type="NCBIfam" id="TIGR02795">
    <property type="entry name" value="tol_pal_ybgF"/>
    <property type="match status" value="1"/>
</dbReference>
<dbReference type="InterPro" id="IPR011990">
    <property type="entry name" value="TPR-like_helical_dom_sf"/>
</dbReference>
<accession>A0ABV5Z8X2</accession>
<evidence type="ECO:0000313" key="5">
    <source>
        <dbReference type="EMBL" id="MFB9884974.1"/>
    </source>
</evidence>
<sequence precursor="true">MRNKPLITCFSLFAALGAPLAQANSVPVIEVQPVDSNTQVLAPAYGGNVQVIGQGGGRADPGLYEQLQALQREVQVLRGMVEQQSYQIEQLKTDQRDRYMDLDRRLSQVSSGANSSAASADTGSAPSAASSAAPAASGSEQEAYMAAFELVRQRSFDQAAQAYEAFLQTYPNGALAGNAYYWLGEIYLAVSPPKADRSRDAFKQVVERFSDHRKVPDALYKLGQLSDRQGDKAAARKYLEQVVKQHPDSAAAKLASDYLKTLR</sequence>
<comment type="caution">
    <text evidence="5">The sequence shown here is derived from an EMBL/GenBank/DDBJ whole genome shotgun (WGS) entry which is preliminary data.</text>
</comment>
<protein>
    <recommendedName>
        <fullName evidence="1">Cell division coordinator CpoB</fullName>
    </recommendedName>
</protein>
<dbReference type="Pfam" id="PF16331">
    <property type="entry name" value="TolA_bind_tri"/>
    <property type="match status" value="1"/>
</dbReference>
<evidence type="ECO:0000256" key="3">
    <source>
        <dbReference type="SAM" id="MobiDB-lite"/>
    </source>
</evidence>
<dbReference type="EMBL" id="JBHLZN010000001">
    <property type="protein sequence ID" value="MFB9884974.1"/>
    <property type="molecule type" value="Genomic_DNA"/>
</dbReference>
<organism evidence="5 6">
    <name type="scientific">Balneatrix alpica</name>
    <dbReference type="NCBI Taxonomy" id="75684"/>
    <lineage>
        <taxon>Bacteria</taxon>
        <taxon>Pseudomonadati</taxon>
        <taxon>Pseudomonadota</taxon>
        <taxon>Gammaproteobacteria</taxon>
        <taxon>Oceanospirillales</taxon>
        <taxon>Balneatrichaceae</taxon>
        <taxon>Balneatrix</taxon>
    </lineage>
</organism>
<comment type="similarity">
    <text evidence="1">Belongs to the CpoB family.</text>
</comment>
<feature type="domain" description="YbgF trimerisation" evidence="4">
    <location>
        <begin position="63"/>
        <end position="115"/>
    </location>
</feature>
<name>A0ABV5Z8X2_9GAMM</name>
<dbReference type="InterPro" id="IPR014162">
    <property type="entry name" value="CpoB_C"/>
</dbReference>
<dbReference type="Gene3D" id="1.20.5.110">
    <property type="match status" value="1"/>
</dbReference>
<dbReference type="Proteomes" id="UP001589628">
    <property type="component" value="Unassembled WGS sequence"/>
</dbReference>
<dbReference type="InterPro" id="IPR019734">
    <property type="entry name" value="TPR_rpt"/>
</dbReference>
<gene>
    <name evidence="5" type="primary">ybgF</name>
    <name evidence="1" type="synonym">cpoB</name>
    <name evidence="5" type="ORF">ACFFLH_00935</name>
</gene>
<dbReference type="Gene3D" id="1.25.40.10">
    <property type="entry name" value="Tetratricopeptide repeat domain"/>
    <property type="match status" value="1"/>
</dbReference>
<dbReference type="SUPFAM" id="SSF48452">
    <property type="entry name" value="TPR-like"/>
    <property type="match status" value="1"/>
</dbReference>
<proteinExistence type="inferred from homology"/>
<comment type="subcellular location">
    <subcellularLocation>
        <location evidence="1">Periplasm</location>
    </subcellularLocation>
</comment>
<feature type="repeat" description="TPR" evidence="2">
    <location>
        <begin position="216"/>
        <end position="249"/>
    </location>
</feature>
<feature type="region of interest" description="Disordered" evidence="3">
    <location>
        <begin position="110"/>
        <end position="136"/>
    </location>
</feature>
<keyword evidence="2" id="KW-0802">TPR repeat</keyword>
<keyword evidence="6" id="KW-1185">Reference proteome</keyword>
<dbReference type="Pfam" id="PF13432">
    <property type="entry name" value="TPR_16"/>
    <property type="match status" value="1"/>
</dbReference>
<keyword evidence="1" id="KW-0132">Cell division</keyword>
<dbReference type="InterPro" id="IPR034706">
    <property type="entry name" value="CpoB"/>
</dbReference>
<feature type="signal peptide" evidence="1">
    <location>
        <begin position="1"/>
        <end position="23"/>
    </location>
</feature>
<dbReference type="Pfam" id="PF13174">
    <property type="entry name" value="TPR_6"/>
    <property type="match status" value="1"/>
</dbReference>
<reference evidence="5 6" key="1">
    <citation type="submission" date="2024-09" db="EMBL/GenBank/DDBJ databases">
        <authorList>
            <person name="Sun Q."/>
            <person name="Mori K."/>
        </authorList>
    </citation>
    <scope>NUCLEOTIDE SEQUENCE [LARGE SCALE GENOMIC DNA]</scope>
    <source>
        <strain evidence="5 6">ATCC 51285</strain>
    </source>
</reference>
<evidence type="ECO:0000259" key="4">
    <source>
        <dbReference type="Pfam" id="PF16331"/>
    </source>
</evidence>
<keyword evidence="1" id="KW-0732">Signal</keyword>
<keyword evidence="1" id="KW-0131">Cell cycle</keyword>
<dbReference type="PROSITE" id="PS50005">
    <property type="entry name" value="TPR"/>
    <property type="match status" value="1"/>
</dbReference>
<evidence type="ECO:0000313" key="6">
    <source>
        <dbReference type="Proteomes" id="UP001589628"/>
    </source>
</evidence>
<evidence type="ECO:0000256" key="1">
    <source>
        <dbReference type="HAMAP-Rule" id="MF_02066"/>
    </source>
</evidence>
<feature type="chain" id="PRO_5044923515" description="Cell division coordinator CpoB" evidence="1">
    <location>
        <begin position="24"/>
        <end position="263"/>
    </location>
</feature>
<evidence type="ECO:0000256" key="2">
    <source>
        <dbReference type="PROSITE-ProRule" id="PRU00339"/>
    </source>
</evidence>